<evidence type="ECO:0000256" key="1">
    <source>
        <dbReference type="SAM" id="MobiDB-lite"/>
    </source>
</evidence>
<comment type="caution">
    <text evidence="2">The sequence shown here is derived from an EMBL/GenBank/DDBJ whole genome shotgun (WGS) entry which is preliminary data.</text>
</comment>
<feature type="compositionally biased region" description="Low complexity" evidence="1">
    <location>
        <begin position="20"/>
        <end position="34"/>
    </location>
</feature>
<name>A0A645E0T1_9ZZZZ</name>
<sequence length="165" mass="17284">MISPRPDPQRPEGSTPVSGPCACSASQPASCPAANRSPASSNPDCSATLSSSGKASSSRSRSTRNSRASKSWWTAVRSQPCSSRSVSPRSSVRSLTRRFRCRLRRTSSMCSLKDAPALPGTWSARASRFSSPLKLASHFAAVFTPTPGTPGRLSLVSPTRAASSG</sequence>
<gene>
    <name evidence="2" type="ORF">SDC9_142302</name>
</gene>
<dbReference type="EMBL" id="VSSQ01041676">
    <property type="protein sequence ID" value="MPM95151.1"/>
    <property type="molecule type" value="Genomic_DNA"/>
</dbReference>
<feature type="region of interest" description="Disordered" evidence="1">
    <location>
        <begin position="1"/>
        <end position="72"/>
    </location>
</feature>
<reference evidence="2" key="1">
    <citation type="submission" date="2019-08" db="EMBL/GenBank/DDBJ databases">
        <authorList>
            <person name="Kucharzyk K."/>
            <person name="Murdoch R.W."/>
            <person name="Higgins S."/>
            <person name="Loffler F."/>
        </authorList>
    </citation>
    <scope>NUCLEOTIDE SEQUENCE</scope>
</reference>
<dbReference type="AlphaFoldDB" id="A0A645E0T1"/>
<proteinExistence type="predicted"/>
<accession>A0A645E0T1</accession>
<feature type="compositionally biased region" description="Low complexity" evidence="1">
    <location>
        <begin position="46"/>
        <end position="72"/>
    </location>
</feature>
<organism evidence="2">
    <name type="scientific">bioreactor metagenome</name>
    <dbReference type="NCBI Taxonomy" id="1076179"/>
    <lineage>
        <taxon>unclassified sequences</taxon>
        <taxon>metagenomes</taxon>
        <taxon>ecological metagenomes</taxon>
    </lineage>
</organism>
<evidence type="ECO:0000313" key="2">
    <source>
        <dbReference type="EMBL" id="MPM95151.1"/>
    </source>
</evidence>
<protein>
    <submittedName>
        <fullName evidence="2">Uncharacterized protein</fullName>
    </submittedName>
</protein>